<feature type="transmembrane region" description="Helical" evidence="1">
    <location>
        <begin position="61"/>
        <end position="82"/>
    </location>
</feature>
<keyword evidence="1" id="KW-0812">Transmembrane</keyword>
<keyword evidence="1" id="KW-1133">Transmembrane helix</keyword>
<feature type="transmembrane region" description="Helical" evidence="1">
    <location>
        <begin position="6"/>
        <end position="25"/>
    </location>
</feature>
<organism evidence="2 3">
    <name type="scientific">Streptomyces laurentii</name>
    <dbReference type="NCBI Taxonomy" id="39478"/>
    <lineage>
        <taxon>Bacteria</taxon>
        <taxon>Bacillati</taxon>
        <taxon>Actinomycetota</taxon>
        <taxon>Actinomycetes</taxon>
        <taxon>Kitasatosporales</taxon>
        <taxon>Streptomycetaceae</taxon>
        <taxon>Streptomyces</taxon>
    </lineage>
</organism>
<evidence type="ECO:0000313" key="3">
    <source>
        <dbReference type="Proteomes" id="UP000217676"/>
    </source>
</evidence>
<dbReference type="KEGG" id="slau:SLA_2485"/>
<protein>
    <submittedName>
        <fullName evidence="2">Uncharacterized protein</fullName>
    </submittedName>
</protein>
<evidence type="ECO:0000256" key="1">
    <source>
        <dbReference type="SAM" id="Phobius"/>
    </source>
</evidence>
<accession>A0A161JHD5</accession>
<dbReference type="Proteomes" id="UP000217676">
    <property type="component" value="Chromosome"/>
</dbReference>
<reference evidence="2 3" key="1">
    <citation type="journal article" date="2016" name="Genome Announc.">
        <title>Complete Genome Sequence of Thiostrepton-Producing Streptomyces laurentii ATCC 31255.</title>
        <authorList>
            <person name="Doi K."/>
            <person name="Fujino Y."/>
            <person name="Nagayoshi Y."/>
            <person name="Ohshima T."/>
            <person name="Ogata S."/>
        </authorList>
    </citation>
    <scope>NUCLEOTIDE SEQUENCE [LARGE SCALE GENOMIC DNA]</scope>
    <source>
        <strain evidence="2 3">ATCC 31255</strain>
    </source>
</reference>
<evidence type="ECO:0000313" key="2">
    <source>
        <dbReference type="EMBL" id="BAU83412.1"/>
    </source>
</evidence>
<keyword evidence="1" id="KW-0472">Membrane</keyword>
<name>A0A161JHD5_STRLU</name>
<feature type="transmembrane region" description="Helical" evidence="1">
    <location>
        <begin position="88"/>
        <end position="109"/>
    </location>
</feature>
<dbReference type="AlphaFoldDB" id="A0A161JHD5"/>
<dbReference type="EMBL" id="AP017424">
    <property type="protein sequence ID" value="BAU83412.1"/>
    <property type="molecule type" value="Genomic_DNA"/>
</dbReference>
<sequence>MIAVRVVLPVVALGFYALIALWLAARGIHLIEAEAPTFTSTPDPEVGLTRGDVERHGYRQLAVAAAPPLLAVAAVIGAAARAPRWGHWAVSGPVVLIGGTLLAALVAVFTG</sequence>
<gene>
    <name evidence="2" type="ORF">SLA_2485</name>
</gene>
<proteinExistence type="predicted"/>
<keyword evidence="3" id="KW-1185">Reference proteome</keyword>